<feature type="signal peptide" evidence="2">
    <location>
        <begin position="1"/>
        <end position="29"/>
    </location>
</feature>
<feature type="coiled-coil region" evidence="1">
    <location>
        <begin position="73"/>
        <end position="100"/>
    </location>
</feature>
<dbReference type="Proteomes" id="UP001596042">
    <property type="component" value="Unassembled WGS sequence"/>
</dbReference>
<name>A0ABV9H9C3_9HYPH</name>
<gene>
    <name evidence="3" type="ORF">ACFO1V_11165</name>
</gene>
<evidence type="ECO:0000256" key="1">
    <source>
        <dbReference type="SAM" id="Coils"/>
    </source>
</evidence>
<proteinExistence type="predicted"/>
<keyword evidence="4" id="KW-1185">Reference proteome</keyword>
<accession>A0ABV9H9C3</accession>
<dbReference type="EMBL" id="JBHSEL010000111">
    <property type="protein sequence ID" value="MFC4625765.1"/>
    <property type="molecule type" value="Genomic_DNA"/>
</dbReference>
<evidence type="ECO:0000313" key="3">
    <source>
        <dbReference type="EMBL" id="MFC4625765.1"/>
    </source>
</evidence>
<protein>
    <submittedName>
        <fullName evidence="3">Uncharacterized protein</fullName>
    </submittedName>
</protein>
<keyword evidence="1" id="KW-0175">Coiled coil</keyword>
<comment type="caution">
    <text evidence="3">The sequence shown here is derived from an EMBL/GenBank/DDBJ whole genome shotgun (WGS) entry which is preliminary data.</text>
</comment>
<keyword evidence="2" id="KW-0732">Signal</keyword>
<sequence length="149" mass="16420">MIQRKKTMSALAFSATVLGLAIGATGAVAQDASRYSLEKMDNGYIRFDRQTGAMSVCTGSATELTCKMAADDRAAYEHDLGQLQERVKKLEDRLAALEKKDATAGLPSEADFEKSMSYMERFLRRFMAIAKSFESEPEKPSTDTMPGRT</sequence>
<reference evidence="4" key="1">
    <citation type="journal article" date="2019" name="Int. J. Syst. Evol. Microbiol.">
        <title>The Global Catalogue of Microorganisms (GCM) 10K type strain sequencing project: providing services to taxonomists for standard genome sequencing and annotation.</title>
        <authorList>
            <consortium name="The Broad Institute Genomics Platform"/>
            <consortium name="The Broad Institute Genome Sequencing Center for Infectious Disease"/>
            <person name="Wu L."/>
            <person name="Ma J."/>
        </authorList>
    </citation>
    <scope>NUCLEOTIDE SEQUENCE [LARGE SCALE GENOMIC DNA]</scope>
    <source>
        <strain evidence="4">CGMCC 1.15731</strain>
    </source>
</reference>
<organism evidence="3 4">
    <name type="scientific">Daeguia caeni</name>
    <dbReference type="NCBI Taxonomy" id="439612"/>
    <lineage>
        <taxon>Bacteria</taxon>
        <taxon>Pseudomonadati</taxon>
        <taxon>Pseudomonadota</taxon>
        <taxon>Alphaproteobacteria</taxon>
        <taxon>Hyphomicrobiales</taxon>
        <taxon>Brucellaceae</taxon>
        <taxon>Daeguia</taxon>
    </lineage>
</organism>
<evidence type="ECO:0000313" key="4">
    <source>
        <dbReference type="Proteomes" id="UP001596042"/>
    </source>
</evidence>
<feature type="chain" id="PRO_5047342651" evidence="2">
    <location>
        <begin position="30"/>
        <end position="149"/>
    </location>
</feature>
<evidence type="ECO:0000256" key="2">
    <source>
        <dbReference type="SAM" id="SignalP"/>
    </source>
</evidence>
<dbReference type="RefSeq" id="WP_374833898.1">
    <property type="nucleotide sequence ID" value="NZ_JBHEEZ010000035.1"/>
</dbReference>